<dbReference type="InterPro" id="IPR044266">
    <property type="entry name" value="PSP_YsaA"/>
</dbReference>
<keyword evidence="5" id="KW-1185">Reference proteome</keyword>
<dbReference type="SFLD" id="SFLDS00003">
    <property type="entry name" value="Haloacid_Dehalogenase"/>
    <property type="match status" value="1"/>
</dbReference>
<dbReference type="RefSeq" id="WP_068695507.1">
    <property type="nucleotide sequence ID" value="NZ_CP014167.1"/>
</dbReference>
<dbReference type="SFLD" id="SFLDG01129">
    <property type="entry name" value="C1.5:_HAD__Beta-PGM__Phosphata"/>
    <property type="match status" value="1"/>
</dbReference>
<dbReference type="AlphaFoldDB" id="A0A1B1MZP2"/>
<dbReference type="OrthoDB" id="9809962at2"/>
<dbReference type="EMBL" id="CP014167">
    <property type="protein sequence ID" value="ANS74642.1"/>
    <property type="molecule type" value="Genomic_DNA"/>
</dbReference>
<dbReference type="PANTHER" id="PTHR46470">
    <property type="entry name" value="N-ACYLNEURAMINATE-9-PHOSPHATASE"/>
    <property type="match status" value="1"/>
</dbReference>
<dbReference type="Gene3D" id="3.40.50.1000">
    <property type="entry name" value="HAD superfamily/HAD-like"/>
    <property type="match status" value="1"/>
</dbReference>
<dbReference type="GO" id="GO:0006564">
    <property type="term" value="P:L-serine biosynthetic process"/>
    <property type="evidence" value="ECO:0007669"/>
    <property type="project" value="UniProtKB-UniRule"/>
</dbReference>
<gene>
    <name evidence="4" type="ORF">AWM70_08625</name>
</gene>
<protein>
    <recommendedName>
        <fullName evidence="3">Phosphoserine phosphatase</fullName>
        <shortName evidence="3">PSP</shortName>
        <ecNumber evidence="3">3.1.3.3</ecNumber>
    </recommendedName>
</protein>
<dbReference type="GO" id="GO:0036424">
    <property type="term" value="F:L-phosphoserine phosphatase activity"/>
    <property type="evidence" value="ECO:0007669"/>
    <property type="project" value="UniProtKB-UniRule"/>
</dbReference>
<evidence type="ECO:0000313" key="4">
    <source>
        <dbReference type="EMBL" id="ANS74642.1"/>
    </source>
</evidence>
<comment type="catalytic activity">
    <reaction evidence="3">
        <text>O-phospho-D-serine + H2O = D-serine + phosphate</text>
        <dbReference type="Rhea" id="RHEA:24873"/>
        <dbReference type="ChEBI" id="CHEBI:15377"/>
        <dbReference type="ChEBI" id="CHEBI:35247"/>
        <dbReference type="ChEBI" id="CHEBI:43474"/>
        <dbReference type="ChEBI" id="CHEBI:58680"/>
        <dbReference type="EC" id="3.1.3.3"/>
    </reaction>
</comment>
<sequence>MAVIKAVCFDLDDTLLWDERSVSETFQEVCQKAEAATGIKAEQLEEAVRREARKLYESYDTFAFTKLIGINPFEGLWAKFDGGTQPEFRKLQQLVPAYRRDSWYQALLSFGVDDAKLAEELGELFAAERRARPYTYGETFKVLNELKGKVKLLLLTNGCPSLQQEKLDGVPELVPYFDEVIISGSFGRGKPDVSIFRHALELLGTAPEETIMVGDKLTTDIKGALAAGITSVWINRDGKTKDDEIIPDYEIGHLSELFEIIHNRSAS</sequence>
<proteinExistence type="inferred from homology"/>
<comment type="similarity">
    <text evidence="3">Belongs to the HAD-like hydrolase superfamily.</text>
</comment>
<dbReference type="Proteomes" id="UP000092573">
    <property type="component" value="Chromosome"/>
</dbReference>
<evidence type="ECO:0000313" key="5">
    <source>
        <dbReference type="Proteomes" id="UP000092573"/>
    </source>
</evidence>
<evidence type="ECO:0000256" key="3">
    <source>
        <dbReference type="HAMAP-Rule" id="MF_02240"/>
    </source>
</evidence>
<comment type="function">
    <text evidence="3">Catalyzes the last step of the phosphorylated serine biosynthetic pathway, i.e. dephosphorylation of O-phospho-L-serine to form L-serine.</text>
</comment>
<comment type="catalytic activity">
    <reaction evidence="3">
        <text>O-phospho-L-serine + H2O = L-serine + phosphate</text>
        <dbReference type="Rhea" id="RHEA:21208"/>
        <dbReference type="ChEBI" id="CHEBI:15377"/>
        <dbReference type="ChEBI" id="CHEBI:33384"/>
        <dbReference type="ChEBI" id="CHEBI:43474"/>
        <dbReference type="ChEBI" id="CHEBI:57524"/>
        <dbReference type="EC" id="3.1.3.3"/>
    </reaction>
</comment>
<keyword evidence="2 3" id="KW-0460">Magnesium</keyword>
<keyword evidence="3" id="KW-0170">Cobalt</keyword>
<keyword evidence="1 3" id="KW-0378">Hydrolase</keyword>
<dbReference type="Pfam" id="PF00702">
    <property type="entry name" value="Hydrolase"/>
    <property type="match status" value="1"/>
</dbReference>
<dbReference type="NCBIfam" id="TIGR01549">
    <property type="entry name" value="HAD-SF-IA-v1"/>
    <property type="match status" value="1"/>
</dbReference>
<dbReference type="KEGG" id="pyg:AWM70_08625"/>
<dbReference type="InterPro" id="IPR006439">
    <property type="entry name" value="HAD-SF_hydro_IA"/>
</dbReference>
<dbReference type="InterPro" id="IPR023214">
    <property type="entry name" value="HAD_sf"/>
</dbReference>
<keyword evidence="3" id="KW-0718">Serine biosynthesis</keyword>
<evidence type="ECO:0000256" key="2">
    <source>
        <dbReference type="ARBA" id="ARBA00022842"/>
    </source>
</evidence>
<reference evidence="4 5" key="1">
    <citation type="submission" date="2016-01" db="EMBL/GenBank/DDBJ databases">
        <title>Complete Genome Sequence of Paenibacillus yonginensis DCY84, a novel Plant Growth-Promoting Bacteria with Elicitation of Induced Systemic Resistance.</title>
        <authorList>
            <person name="Kim Y.J."/>
            <person name="Yang D.C."/>
            <person name="Sukweenadhi J."/>
        </authorList>
    </citation>
    <scope>NUCLEOTIDE SEQUENCE [LARGE SCALE GENOMIC DNA]</scope>
    <source>
        <strain evidence="4 5">DCY84</strain>
    </source>
</reference>
<dbReference type="NCBIfam" id="TIGR01509">
    <property type="entry name" value="HAD-SF-IA-v3"/>
    <property type="match status" value="1"/>
</dbReference>
<accession>A0A1B1MZP2</accession>
<evidence type="ECO:0000256" key="1">
    <source>
        <dbReference type="ARBA" id="ARBA00022801"/>
    </source>
</evidence>
<dbReference type="STRING" id="1462996.AWM70_08625"/>
<comment type="cofactor">
    <cofactor evidence="3">
        <name>Mg(2+)</name>
        <dbReference type="ChEBI" id="CHEBI:18420"/>
    </cofactor>
    <cofactor evidence="3">
        <name>Co(2+)</name>
        <dbReference type="ChEBI" id="CHEBI:48828"/>
    </cofactor>
</comment>
<comment type="pathway">
    <text evidence="3">Amino-acid biosynthesis; L-serine biosynthesis; L-serine from 3-phospho-D-glycerate: step 3/3.</text>
</comment>
<dbReference type="HAMAP" id="MF_02240">
    <property type="entry name" value="PSP"/>
    <property type="match status" value="1"/>
</dbReference>
<organism evidence="4 5">
    <name type="scientific">Paenibacillus yonginensis</name>
    <dbReference type="NCBI Taxonomy" id="1462996"/>
    <lineage>
        <taxon>Bacteria</taxon>
        <taxon>Bacillati</taxon>
        <taxon>Bacillota</taxon>
        <taxon>Bacilli</taxon>
        <taxon>Bacillales</taxon>
        <taxon>Paenibacillaceae</taxon>
        <taxon>Paenibacillus</taxon>
    </lineage>
</organism>
<dbReference type="SUPFAM" id="SSF56784">
    <property type="entry name" value="HAD-like"/>
    <property type="match status" value="1"/>
</dbReference>
<dbReference type="InterPro" id="IPR036412">
    <property type="entry name" value="HAD-like_sf"/>
</dbReference>
<dbReference type="EC" id="3.1.3.3" evidence="3"/>
<name>A0A1B1MZP2_9BACL</name>
<dbReference type="Gene3D" id="1.20.120.710">
    <property type="entry name" value="Haloacid dehalogenase hydrolase-like domain"/>
    <property type="match status" value="1"/>
</dbReference>
<keyword evidence="3" id="KW-0028">Amino-acid biosynthesis</keyword>
<dbReference type="PANTHER" id="PTHR46470:SF3">
    <property type="entry name" value="N-ACYLNEURAMINATE-9-PHOSPHATASE"/>
    <property type="match status" value="1"/>
</dbReference>
<dbReference type="InterPro" id="IPR051400">
    <property type="entry name" value="HAD-like_hydrolase"/>
</dbReference>